<organism evidence="1 2">
    <name type="scientific">Leisingera aquaemixtae</name>
    <dbReference type="NCBI Taxonomy" id="1396826"/>
    <lineage>
        <taxon>Bacteria</taxon>
        <taxon>Pseudomonadati</taxon>
        <taxon>Pseudomonadota</taxon>
        <taxon>Alphaproteobacteria</taxon>
        <taxon>Rhodobacterales</taxon>
        <taxon>Roseobacteraceae</taxon>
        <taxon>Leisingera</taxon>
    </lineage>
</organism>
<dbReference type="EMBL" id="CYSR01000003">
    <property type="protein sequence ID" value="CUH98243.1"/>
    <property type="molecule type" value="Genomic_DNA"/>
</dbReference>
<protein>
    <submittedName>
        <fullName evidence="1">Uncharacterized protein</fullName>
    </submittedName>
</protein>
<name>A0A0P1H632_9RHOB</name>
<dbReference type="Proteomes" id="UP000051326">
    <property type="component" value="Unassembled WGS sequence"/>
</dbReference>
<dbReference type="AlphaFoldDB" id="A0A0P1H632"/>
<accession>A0A0P1H632</accession>
<proteinExistence type="predicted"/>
<evidence type="ECO:0000313" key="2">
    <source>
        <dbReference type="Proteomes" id="UP000051326"/>
    </source>
</evidence>
<sequence>MKMAAYQISQWVRIAWRLGWKCLTDAGDMPQKIVYIESDLSDV</sequence>
<reference evidence="1 2" key="1">
    <citation type="submission" date="2015-09" db="EMBL/GenBank/DDBJ databases">
        <authorList>
            <consortium name="Swine Surveillance"/>
        </authorList>
    </citation>
    <scope>NUCLEOTIDE SEQUENCE [LARGE SCALE GENOMIC DNA]</scope>
    <source>
        <strain evidence="1 2">CECT 8399</strain>
    </source>
</reference>
<evidence type="ECO:0000313" key="1">
    <source>
        <dbReference type="EMBL" id="CUH98243.1"/>
    </source>
</evidence>
<gene>
    <name evidence="1" type="ORF">PHA8399_00356</name>
</gene>
<dbReference type="STRING" id="1396826.PHA8399_00356"/>